<keyword evidence="3" id="KW-1185">Reference proteome</keyword>
<feature type="region of interest" description="Disordered" evidence="1">
    <location>
        <begin position="353"/>
        <end position="394"/>
    </location>
</feature>
<evidence type="ECO:0000313" key="2">
    <source>
        <dbReference type="EMBL" id="PCH44593.1"/>
    </source>
</evidence>
<reference evidence="2 3" key="1">
    <citation type="journal article" date="2012" name="Science">
        <title>The Paleozoic origin of enzymatic lignin decomposition reconstructed from 31 fungal genomes.</title>
        <authorList>
            <person name="Floudas D."/>
            <person name="Binder M."/>
            <person name="Riley R."/>
            <person name="Barry K."/>
            <person name="Blanchette R.A."/>
            <person name="Henrissat B."/>
            <person name="Martinez A.T."/>
            <person name="Otillar R."/>
            <person name="Spatafora J.W."/>
            <person name="Yadav J.S."/>
            <person name="Aerts A."/>
            <person name="Benoit I."/>
            <person name="Boyd A."/>
            <person name="Carlson A."/>
            <person name="Copeland A."/>
            <person name="Coutinho P.M."/>
            <person name="de Vries R.P."/>
            <person name="Ferreira P."/>
            <person name="Findley K."/>
            <person name="Foster B."/>
            <person name="Gaskell J."/>
            <person name="Glotzer D."/>
            <person name="Gorecki P."/>
            <person name="Heitman J."/>
            <person name="Hesse C."/>
            <person name="Hori C."/>
            <person name="Igarashi K."/>
            <person name="Jurgens J.A."/>
            <person name="Kallen N."/>
            <person name="Kersten P."/>
            <person name="Kohler A."/>
            <person name="Kuees U."/>
            <person name="Kumar T.K.A."/>
            <person name="Kuo A."/>
            <person name="LaButti K."/>
            <person name="Larrondo L.F."/>
            <person name="Lindquist E."/>
            <person name="Ling A."/>
            <person name="Lombard V."/>
            <person name="Lucas S."/>
            <person name="Lundell T."/>
            <person name="Martin R."/>
            <person name="McLaughlin D.J."/>
            <person name="Morgenstern I."/>
            <person name="Morin E."/>
            <person name="Murat C."/>
            <person name="Nagy L.G."/>
            <person name="Nolan M."/>
            <person name="Ohm R.A."/>
            <person name="Patyshakuliyeva A."/>
            <person name="Rokas A."/>
            <person name="Ruiz-Duenas F.J."/>
            <person name="Sabat G."/>
            <person name="Salamov A."/>
            <person name="Samejima M."/>
            <person name="Schmutz J."/>
            <person name="Slot J.C."/>
            <person name="St John F."/>
            <person name="Stenlid J."/>
            <person name="Sun H."/>
            <person name="Sun S."/>
            <person name="Syed K."/>
            <person name="Tsang A."/>
            <person name="Wiebenga A."/>
            <person name="Young D."/>
            <person name="Pisabarro A."/>
            <person name="Eastwood D.C."/>
            <person name="Martin F."/>
            <person name="Cullen D."/>
            <person name="Grigoriev I.V."/>
            <person name="Hibbett D.S."/>
        </authorList>
    </citation>
    <scope>NUCLEOTIDE SEQUENCE [LARGE SCALE GENOMIC DNA]</scope>
    <source>
        <strain evidence="2 3">MD-104</strain>
    </source>
</reference>
<sequence>MVSPRVKSYHNTRVDIVESTTEDRAARMDARRSTRGDSEQAEAKAFDATATRRGSQRRQTEVSDKAKADASVRAQSERRDREINKTISNVMTSVHTLLSSLKADGERYAREREQYERSAKLSSPEMKAIEKRCARKASIKRDEEQQLVSSTNGNGNNLKVERTSFMREEHKYNYRLVYNPDRELSLSETSEYGSEDEDEDVGYRSRTGGNLHRTVASSKVRGGGRIGSEAVLGDKTNVVRQPRQGSTRSELLSVTAGSTLHGNRTAISRKFNTDLSATSITGLPKSYGKGLAITEPVLSASTTRLALLGTSRRDAAKVSNHDGAREIKSPAGRVSVRTMQEDRVTALTPSRCRATPSRYSVPRSPEYLKGDVPARGPQYGRFGQEASSSYTPRSKARSTCIIATMKHETTTNKDSMRTGQEEGMSKCGLSRALASPYFETLDNKGDRSCTKASFKL</sequence>
<accession>A0A2H3JX84</accession>
<gene>
    <name evidence="2" type="ORF">WOLCODRAFT_19030</name>
</gene>
<evidence type="ECO:0000256" key="1">
    <source>
        <dbReference type="SAM" id="MobiDB-lite"/>
    </source>
</evidence>
<dbReference type="EMBL" id="KB468157">
    <property type="protein sequence ID" value="PCH44593.1"/>
    <property type="molecule type" value="Genomic_DNA"/>
</dbReference>
<organism evidence="2 3">
    <name type="scientific">Wolfiporia cocos (strain MD-104)</name>
    <name type="common">Brown rot fungus</name>
    <dbReference type="NCBI Taxonomy" id="742152"/>
    <lineage>
        <taxon>Eukaryota</taxon>
        <taxon>Fungi</taxon>
        <taxon>Dikarya</taxon>
        <taxon>Basidiomycota</taxon>
        <taxon>Agaricomycotina</taxon>
        <taxon>Agaricomycetes</taxon>
        <taxon>Polyporales</taxon>
        <taxon>Phaeolaceae</taxon>
        <taxon>Wolfiporia</taxon>
    </lineage>
</organism>
<feature type="compositionally biased region" description="Basic and acidic residues" evidence="1">
    <location>
        <begin position="12"/>
        <end position="45"/>
    </location>
</feature>
<feature type="region of interest" description="Disordered" evidence="1">
    <location>
        <begin position="1"/>
        <end position="82"/>
    </location>
</feature>
<feature type="compositionally biased region" description="Basic and acidic residues" evidence="1">
    <location>
        <begin position="58"/>
        <end position="82"/>
    </location>
</feature>
<dbReference type="Proteomes" id="UP000218811">
    <property type="component" value="Unassembled WGS sequence"/>
</dbReference>
<protein>
    <submittedName>
        <fullName evidence="2">Uncharacterized protein</fullName>
    </submittedName>
</protein>
<evidence type="ECO:0000313" key="3">
    <source>
        <dbReference type="Proteomes" id="UP000218811"/>
    </source>
</evidence>
<feature type="region of interest" description="Disordered" evidence="1">
    <location>
        <begin position="186"/>
        <end position="209"/>
    </location>
</feature>
<proteinExistence type="predicted"/>
<dbReference type="AlphaFoldDB" id="A0A2H3JX84"/>
<name>A0A2H3JX84_WOLCO</name>